<dbReference type="Proteomes" id="UP000254387">
    <property type="component" value="Unassembled WGS sequence"/>
</dbReference>
<proteinExistence type="predicted"/>
<sequence length="38" mass="4580">MINPKSRRQTQISRRKTIADKQDDAKKDETKRHDKEQV</sequence>
<organism evidence="2 3">
    <name type="scientific">Klebsiella pneumoniae</name>
    <dbReference type="NCBI Taxonomy" id="573"/>
    <lineage>
        <taxon>Bacteria</taxon>
        <taxon>Pseudomonadati</taxon>
        <taxon>Pseudomonadota</taxon>
        <taxon>Gammaproteobacteria</taxon>
        <taxon>Enterobacterales</taxon>
        <taxon>Enterobacteriaceae</taxon>
        <taxon>Klebsiella/Raoultella group</taxon>
        <taxon>Klebsiella</taxon>
        <taxon>Klebsiella pneumoniae complex</taxon>
    </lineage>
</organism>
<evidence type="ECO:0000313" key="2">
    <source>
        <dbReference type="EMBL" id="STV21538.1"/>
    </source>
</evidence>
<protein>
    <submittedName>
        <fullName evidence="2">Twin arginine translocase protein A</fullName>
    </submittedName>
</protein>
<evidence type="ECO:0000313" key="3">
    <source>
        <dbReference type="Proteomes" id="UP000254387"/>
    </source>
</evidence>
<dbReference type="EMBL" id="UGMN01000004">
    <property type="protein sequence ID" value="STV21538.1"/>
    <property type="molecule type" value="Genomic_DNA"/>
</dbReference>
<dbReference type="AlphaFoldDB" id="A0A378ATP3"/>
<reference evidence="2 3" key="1">
    <citation type="submission" date="2018-06" db="EMBL/GenBank/DDBJ databases">
        <authorList>
            <consortium name="Pathogen Informatics"/>
            <person name="Doyle S."/>
        </authorList>
    </citation>
    <scope>NUCLEOTIDE SEQUENCE [LARGE SCALE GENOMIC DNA]</scope>
    <source>
        <strain evidence="2 3">NCTC5053</strain>
    </source>
</reference>
<feature type="compositionally biased region" description="Basic and acidic residues" evidence="1">
    <location>
        <begin position="17"/>
        <end position="38"/>
    </location>
</feature>
<feature type="region of interest" description="Disordered" evidence="1">
    <location>
        <begin position="1"/>
        <end position="38"/>
    </location>
</feature>
<name>A0A378ATP3_KLEPN</name>
<gene>
    <name evidence="2" type="primary">tatA_1</name>
    <name evidence="2" type="ORF">NCTC5053_03025</name>
</gene>
<evidence type="ECO:0000256" key="1">
    <source>
        <dbReference type="SAM" id="MobiDB-lite"/>
    </source>
</evidence>
<accession>A0A378ATP3</accession>
<feature type="compositionally biased region" description="Basic residues" evidence="1">
    <location>
        <begin position="1"/>
        <end position="16"/>
    </location>
</feature>